<feature type="compositionally biased region" description="Polar residues" evidence="2">
    <location>
        <begin position="1237"/>
        <end position="1257"/>
    </location>
</feature>
<feature type="compositionally biased region" description="Polar residues" evidence="2">
    <location>
        <begin position="927"/>
        <end position="937"/>
    </location>
</feature>
<keyword evidence="1" id="KW-0175">Coiled coil</keyword>
<feature type="compositionally biased region" description="Basic and acidic residues" evidence="2">
    <location>
        <begin position="2886"/>
        <end position="2904"/>
    </location>
</feature>
<feature type="region of interest" description="Disordered" evidence="2">
    <location>
        <begin position="1485"/>
        <end position="1593"/>
    </location>
</feature>
<protein>
    <submittedName>
        <fullName evidence="3">Uncharacterized protein</fullName>
    </submittedName>
</protein>
<reference evidence="3" key="1">
    <citation type="submission" date="2020-07" db="EMBL/GenBank/DDBJ databases">
        <title>Multicomponent nature underlies the extraordinary mechanical properties of spider dragline silk.</title>
        <authorList>
            <person name="Kono N."/>
            <person name="Nakamura H."/>
            <person name="Mori M."/>
            <person name="Yoshida Y."/>
            <person name="Ohtoshi R."/>
            <person name="Malay A.D."/>
            <person name="Moran D.A.P."/>
            <person name="Tomita M."/>
            <person name="Numata K."/>
            <person name="Arakawa K."/>
        </authorList>
    </citation>
    <scope>NUCLEOTIDE SEQUENCE</scope>
</reference>
<feature type="region of interest" description="Disordered" evidence="2">
    <location>
        <begin position="599"/>
        <end position="630"/>
    </location>
</feature>
<feature type="region of interest" description="Disordered" evidence="2">
    <location>
        <begin position="2980"/>
        <end position="3015"/>
    </location>
</feature>
<feature type="compositionally biased region" description="Polar residues" evidence="2">
    <location>
        <begin position="889"/>
        <end position="900"/>
    </location>
</feature>
<feature type="compositionally biased region" description="Polar residues" evidence="2">
    <location>
        <begin position="482"/>
        <end position="496"/>
    </location>
</feature>
<feature type="compositionally biased region" description="Polar residues" evidence="2">
    <location>
        <begin position="961"/>
        <end position="981"/>
    </location>
</feature>
<feature type="region of interest" description="Disordered" evidence="2">
    <location>
        <begin position="888"/>
        <end position="981"/>
    </location>
</feature>
<feature type="region of interest" description="Disordered" evidence="2">
    <location>
        <begin position="2885"/>
        <end position="2904"/>
    </location>
</feature>
<organism evidence="3 4">
    <name type="scientific">Trichonephila clavata</name>
    <name type="common">Joro spider</name>
    <name type="synonym">Nephila clavata</name>
    <dbReference type="NCBI Taxonomy" id="2740835"/>
    <lineage>
        <taxon>Eukaryota</taxon>
        <taxon>Metazoa</taxon>
        <taxon>Ecdysozoa</taxon>
        <taxon>Arthropoda</taxon>
        <taxon>Chelicerata</taxon>
        <taxon>Arachnida</taxon>
        <taxon>Araneae</taxon>
        <taxon>Araneomorphae</taxon>
        <taxon>Entelegynae</taxon>
        <taxon>Araneoidea</taxon>
        <taxon>Nephilidae</taxon>
        <taxon>Trichonephila</taxon>
    </lineage>
</organism>
<feature type="compositionally biased region" description="Basic residues" evidence="2">
    <location>
        <begin position="1221"/>
        <end position="1236"/>
    </location>
</feature>
<feature type="region of interest" description="Disordered" evidence="2">
    <location>
        <begin position="658"/>
        <end position="677"/>
    </location>
</feature>
<feature type="compositionally biased region" description="Basic and acidic residues" evidence="2">
    <location>
        <begin position="2999"/>
        <end position="3009"/>
    </location>
</feature>
<evidence type="ECO:0000256" key="2">
    <source>
        <dbReference type="SAM" id="MobiDB-lite"/>
    </source>
</evidence>
<feature type="compositionally biased region" description="Basic residues" evidence="2">
    <location>
        <begin position="942"/>
        <end position="956"/>
    </location>
</feature>
<feature type="compositionally biased region" description="Basic and acidic residues" evidence="2">
    <location>
        <begin position="1079"/>
        <end position="1100"/>
    </location>
</feature>
<evidence type="ECO:0000256" key="1">
    <source>
        <dbReference type="SAM" id="Coils"/>
    </source>
</evidence>
<evidence type="ECO:0000313" key="4">
    <source>
        <dbReference type="Proteomes" id="UP000887116"/>
    </source>
</evidence>
<feature type="region of interest" description="Disordered" evidence="2">
    <location>
        <begin position="457"/>
        <end position="512"/>
    </location>
</feature>
<dbReference type="OrthoDB" id="6433042at2759"/>
<evidence type="ECO:0000313" key="3">
    <source>
        <dbReference type="EMBL" id="GFR31802.1"/>
    </source>
</evidence>
<proteinExistence type="predicted"/>
<feature type="compositionally biased region" description="Basic and acidic residues" evidence="2">
    <location>
        <begin position="142"/>
        <end position="160"/>
    </location>
</feature>
<feature type="compositionally biased region" description="Polar residues" evidence="2">
    <location>
        <begin position="1101"/>
        <end position="1113"/>
    </location>
</feature>
<feature type="region of interest" description="Disordered" evidence="2">
    <location>
        <begin position="118"/>
        <end position="160"/>
    </location>
</feature>
<feature type="compositionally biased region" description="Polar residues" evidence="2">
    <location>
        <begin position="1525"/>
        <end position="1547"/>
    </location>
</feature>
<feature type="region of interest" description="Disordered" evidence="2">
    <location>
        <begin position="1312"/>
        <end position="1335"/>
    </location>
</feature>
<feature type="coiled-coil region" evidence="1">
    <location>
        <begin position="2621"/>
        <end position="2648"/>
    </location>
</feature>
<dbReference type="Proteomes" id="UP000887116">
    <property type="component" value="Unassembled WGS sequence"/>
</dbReference>
<feature type="region of interest" description="Disordered" evidence="2">
    <location>
        <begin position="1221"/>
        <end position="1257"/>
    </location>
</feature>
<feature type="compositionally biased region" description="Basic and acidic residues" evidence="2">
    <location>
        <begin position="373"/>
        <end position="382"/>
    </location>
</feature>
<feature type="region of interest" description="Disordered" evidence="2">
    <location>
        <begin position="1881"/>
        <end position="1907"/>
    </location>
</feature>
<feature type="compositionally biased region" description="Polar residues" evidence="2">
    <location>
        <begin position="412"/>
        <end position="428"/>
    </location>
</feature>
<feature type="region of interest" description="Disordered" evidence="2">
    <location>
        <begin position="3447"/>
        <end position="3475"/>
    </location>
</feature>
<feature type="compositionally biased region" description="Basic residues" evidence="2">
    <location>
        <begin position="1033"/>
        <end position="1046"/>
    </location>
</feature>
<name>A0A8X6HXI0_TRICU</name>
<keyword evidence="4" id="KW-1185">Reference proteome</keyword>
<feature type="compositionally biased region" description="Polar residues" evidence="2">
    <location>
        <begin position="1485"/>
        <end position="1501"/>
    </location>
</feature>
<accession>A0A8X6HXI0</accession>
<feature type="compositionally biased region" description="Basic residues" evidence="2">
    <location>
        <begin position="400"/>
        <end position="410"/>
    </location>
</feature>
<feature type="compositionally biased region" description="Polar residues" evidence="2">
    <location>
        <begin position="1887"/>
        <end position="1907"/>
    </location>
</feature>
<gene>
    <name evidence="3" type="ORF">TNCT_645701</name>
</gene>
<sequence length="3623" mass="411784">MIKLNLHLNLNSQEDLITSFIKGVVKMIYGYKAMVSFLCCCLFLLSNELITAEKLYSKRNDNAKFRRSDLFPKNSFKSGDDDTFLEKGSEPGNLQEISNVTRQAQDNVRSQVDFVRPRNSPAKRPKLFRPRFGSHPLTVESKPFETSKDKNELNNAESERRRPVKKILTVKPKLYITEKERKIIPSRITTLRPKVGTTRPEEQVPSFRGTAVQSKGLKSGKRRHDSKAITNRPQGKNLESENNKLLEQPLSGLSLLTKVEPFKEKSSYKPNFSKKSITIAPLKYNASDLARATKEKSIFTGSAFTSTISPENKRKIFRNTRRQFKNQNVQAVTLSYYSPDTEDLELETDSPLKEEVELLLPTAVPTVPTESLETDKHGKEPTSKSSLPATKVNSSENSRKFKLTRGKFNKLKITSQNDSSKSRQQSTERYLIGQDVTVTLPTQETKDIIASEREISGVTSAKKRTDNKISASRPNPDRPESKSTTLAEGLSPLSSRRSIKSRKQTNSVRKNNLPAVVKKVASKFNSKSVANEKEELVFAETAHSPFILTGNRKTGNRSGKRPIKRPVIRKGTQITSEDNSSELSGVANENISPLTQKYDQPLSPPTTQIPEQEQSHDTKHVNKPIALQKDTNRFVSTKRANIARIRLNKLNNVYPNVSLSESKSTRKQHSSLPNEEDGQLAYSVKDHSDLSNGGITGTNVGSIVSSKNEHEIIVNLKSTENPLNAQLSSELAIESPQSTVKSKQRLTLKKSLLNRRKFPSKLSKNKNLIAERITENLQIPNTESVLNANEALIPSSTNILEHIVPFRRTSDKLPPQLSTLEEGYNKNAALEGSGSSFNRNRKRFNRRKFNKVNYSVTNESSVSNQVPKRRLEETISVTLPIDSSEDLATVNQKSETSIQSETKHLDPYITAQDPLKDQLTETESVDSENTSIFSGSTEKPVRSKFNRRKLNRRNFKKQKESSGNSRLSNKRNSAIQKTAETLETDDMKSLATDFIATNERYITEQQAQNLQNASPHNIENDNLPISADSTRASKNRGAKFNRKRNNKFSSSPNVSSSNTRAPKKRTLADRKQSSIPKTHNRESFSDSKEERISSAVKEFEQSQPSRPVKDTNNPQVQAMEDFEKQETEFERFSFKPKKNKFVRRKFDDKKLFSLDESSVNFQSSEKQNLNDQNTAIASNIHNKELDNSNAEDVPSYYDELESARGFYKQNDAPLESKVLFNRKRNRNVTHRRKFKKSGSTSRNNSPSFPQSSKQRNQIQTAIETATMMKQLDKSQYFINTNDNTASSFGDELEQFVNPKLKPVPVDVQLYNRDSVDEQNAASRNSNKPSSNKRKRIIRKRLHKLNRTTENESSVSTEIIGKHNSFTKDITVPLPTQDTKDTANDDDEQLLSLRRESNQSVPIKAVEFLVNEQLYDTEDINNINTTFAESEDVFNVEKKYNQKELEIPKFVSENEMPLSATLGEFDLNNEYTSSFPKHKKIRLTRKPSSTKNNIRQGTTSTKYSHHPFNRLKAPQTGSERWIPLKISQSSNSDMQESNISGKMKSTSPAIPEQLHSNRPKGSILNNRKPNSVFRTTTEASLTKDEEDNASSEENNLYPVEKLPETIAPFRGPQYPVNVELSHMDMVNDQYNEDAKTEMKPNQLNPQLSLPYDQSNSSLVENIEILSQHTPEEALDPSFVYYNSRYTNKTGQKTIEKNKFSKYYDEDYSLMKEIPTKALDETENYRFPEYDEAIHNFGAENKFSKVTQKHYNVINVLEEPNLDASEMHLSEKQKELQFTDNASSNGNNLQWMKITHPADSYKERHSSFDSKLFSSPMEIISESPYLTFYHSSKSKPKAQNLPYHFIPSEYMQNMPKMSSSNTEDWSQVDSRIKMPSSISKLHLKEADTSPGSRSKSKEMSSTMEDTGSQKTAIETINQEYMHYPSSKNPTLLVPSDEAKYYFYSSAMKPDSSNQKSYSRPDFASNLPYSSKIDEAYNYSPFSKPIISSPLSKVYDSTKENGEYYLYSMNLGQRPTAKERDRTTLDPAIDDQYKTSREKTDLQALSTKNIPQELYNSFEKTPLPSSSGLDISEKIQSEVLLNTSSEDLSNVLQMNNLYDSTGATEDLQENSKAKVGKFNKLNSSNAQLLNFKVEDSVVEHIPNIVPLKNELTSPKDKFNVNLLLPFLVDDFSNYSSISEFSTETPQPDSRTTSTVPVYFNESALEVYQTSTENYLPEIISPNSQDFESSENRITLITTTEVPMNFMFTNVNFTQPNQANMQKNNDAVDVRNLHPIEHLFFKSNVGDSLSTFHRGSTALKLASDDLNQVILNSYDASTKSTTLVPVHENELYLDVNEFYPENNTTKDEETGMHFAMIRNDQLKDASTDTQGYNIENGKEFKNEKKFTITHPMLELVVQNSDAHDFISKISDKPVTVRLFNPKTQIYHSILIKPDDNTSKLETESIYKENSASTDVLPNHTYNKSEFEMKNNKNQSIALFPQESVATEITETGLSSKNGNYLNTLPLTASLESDASNNNSSDKYQVTKTSSSFDRNLISIKDLKELLIKNRLENQNFKKEDNETFKALEKSENKLTYSNKLSKNNNNLDVFSSTKSSGFDLSKNISSPAHQLVENLSLPEENLIKADDLKQFLINIMKENKNLQDEIKKHKQFVSPLESVDKFLQPNKSLINNNYLDVFSSTESFEFDMPNVISSTTVTEKPLLKRKLVNIDDLKQLLINSMKEDQDSKDENNSQTKFMPPLQTEDIFFHSNKPLKNDNYLDVFSSTESFEFGMPNVISSTTVTENPPPKRKLVNIDDLKQLLINSMKENQDENKSQTKFTSPLETEDKFLNSNKPLKNNNYFDVFSSTESFEFGMPNVIPRTTETVTEKPPPERKLVNIDDLKQLLMNSMKKDQDSKDKFTEKPTPERKLVNIDDLKQPLINSMKEDQNSKDENNQTMIMSSLESEAKLINSNYPYTNQAYFNMFPATNSIEIDASEMVSIGKGQIPKNDSKPGIKSQNTDSLNKRSDKKADKIPSQNNNKSHMFYLNLEDKIMGLDKSTESSEPDLFDAASSNVYEITALPSKSENDLMNINDLKDFLIKSMEESSTYEDSKEKEIDLLNLQEDDEIIDELSLLIDFLAPTAMSNYSGSDIQFSVSESVVMNPHFEIKTEDKNSLGKVIDSTQNTFNKHSTYFEKQTQLNVPMSQHGEDPLEKVLSIMETYQKNALPSVEYDFEAFPKTLLSGTSFDTVLFENVFNNQDVPVINIKNETSVKHRHNADEIQWNDSNIFNQYALPSSLANSQKGKKFHESFIGNGVTEDNSGVSKILNYENFPPILSTNSFSEDLHRKAFEKHYQIPDFSSKSQKMLSQNIKNRNPSQYTIPNLSPNFLQETPNSHHQELDFSNGKEIQNMNVQNSNNSNVLEHLEISSASGEKEGSYIHPEKLTLKDLPPHIHQTIFEIKYINQEPSIKNERNLSSSSPDIPFKNTTRDVPEKTPLSDLTQGFVENGLHTVDFIGGKNYDSIYAQVSNYETHPEIHFDESTDPTLQDVMADNIYDSESAMKSVKSIPVEEMKRRKKISEIPKLIPDLDQFMTLDYLDIGSLKSGIEQNRKGITDADNGFHSMTNDFLALNNYDDYLYPRFKTTMVK</sequence>
<dbReference type="EMBL" id="BMAO01009590">
    <property type="protein sequence ID" value="GFR31802.1"/>
    <property type="molecule type" value="Genomic_DNA"/>
</dbReference>
<feature type="compositionally biased region" description="Low complexity" evidence="2">
    <location>
        <begin position="1047"/>
        <end position="1058"/>
    </location>
</feature>
<feature type="compositionally biased region" description="Polar residues" evidence="2">
    <location>
        <begin position="1562"/>
        <end position="1579"/>
    </location>
</feature>
<feature type="region of interest" description="Disordered" evidence="2">
    <location>
        <begin position="195"/>
        <end position="242"/>
    </location>
</feature>
<feature type="region of interest" description="Disordered" evidence="2">
    <location>
        <begin position="363"/>
        <end position="428"/>
    </location>
</feature>
<comment type="caution">
    <text evidence="3">The sequence shown here is derived from an EMBL/GenBank/DDBJ whole genome shotgun (WGS) entry which is preliminary data.</text>
</comment>
<feature type="region of interest" description="Disordered" evidence="2">
    <location>
        <begin position="1012"/>
        <end position="1113"/>
    </location>
</feature>
<feature type="compositionally biased region" description="Polar residues" evidence="2">
    <location>
        <begin position="383"/>
        <end position="396"/>
    </location>
</feature>